<accession>A0AAW3ZSR2</accession>
<comment type="caution">
    <text evidence="5">The sequence shown here is derived from an EMBL/GenBank/DDBJ whole genome shotgun (WGS) entry which is preliminary data.</text>
</comment>
<dbReference type="SUPFAM" id="SSF53383">
    <property type="entry name" value="PLP-dependent transferases"/>
    <property type="match status" value="1"/>
</dbReference>
<dbReference type="InterPro" id="IPR001597">
    <property type="entry name" value="ArAA_b-elim_lyase/Thr_aldolase"/>
</dbReference>
<dbReference type="InterPro" id="IPR015421">
    <property type="entry name" value="PyrdxlP-dep_Trfase_major"/>
</dbReference>
<name>A0AAW3ZSR2_9BACT</name>
<dbReference type="PANTHER" id="PTHR48097:SF5">
    <property type="entry name" value="LOW SPECIFICITY L-THREONINE ALDOLASE"/>
    <property type="match status" value="1"/>
</dbReference>
<dbReference type="AlphaFoldDB" id="A0AAW3ZSR2"/>
<dbReference type="GO" id="GO:0016829">
    <property type="term" value="F:lyase activity"/>
    <property type="evidence" value="ECO:0007669"/>
    <property type="project" value="InterPro"/>
</dbReference>
<keyword evidence="5" id="KW-0808">Transferase</keyword>
<dbReference type="InterPro" id="IPR015422">
    <property type="entry name" value="PyrdxlP-dep_Trfase_small"/>
</dbReference>
<dbReference type="InterPro" id="IPR015424">
    <property type="entry name" value="PyrdxlP-dep_Trfase"/>
</dbReference>
<dbReference type="RefSeq" id="WP_169937944.1">
    <property type="nucleotide sequence ID" value="NZ_CP012545.1"/>
</dbReference>
<comment type="cofactor">
    <cofactor evidence="1">
        <name>pyridoxal 5'-phosphate</name>
        <dbReference type="ChEBI" id="CHEBI:597326"/>
    </cofactor>
</comment>
<dbReference type="Proteomes" id="UP000650616">
    <property type="component" value="Unassembled WGS sequence"/>
</dbReference>
<evidence type="ECO:0000313" key="6">
    <source>
        <dbReference type="Proteomes" id="UP000650616"/>
    </source>
</evidence>
<keyword evidence="3" id="KW-0663">Pyridoxal phosphate</keyword>
<dbReference type="EMBL" id="LIWG01000001">
    <property type="protein sequence ID" value="MBE3607419.1"/>
    <property type="molecule type" value="Genomic_DNA"/>
</dbReference>
<dbReference type="PANTHER" id="PTHR48097">
    <property type="entry name" value="L-THREONINE ALDOLASE-RELATED"/>
    <property type="match status" value="1"/>
</dbReference>
<keyword evidence="5" id="KW-0032">Aminotransferase</keyword>
<evidence type="ECO:0000256" key="2">
    <source>
        <dbReference type="ARBA" id="ARBA00006966"/>
    </source>
</evidence>
<comment type="similarity">
    <text evidence="2">Belongs to the threonine aldolase family.</text>
</comment>
<dbReference type="GO" id="GO:0008483">
    <property type="term" value="F:transaminase activity"/>
    <property type="evidence" value="ECO:0007669"/>
    <property type="project" value="UniProtKB-KW"/>
</dbReference>
<dbReference type="GO" id="GO:0006520">
    <property type="term" value="P:amino acid metabolic process"/>
    <property type="evidence" value="ECO:0007669"/>
    <property type="project" value="InterPro"/>
</dbReference>
<protein>
    <submittedName>
        <fullName evidence="5">Aminotransferase class I/II-fold pyridoxal phosphate-dependent enzyme</fullName>
    </submittedName>
</protein>
<dbReference type="Gene3D" id="3.40.640.10">
    <property type="entry name" value="Type I PLP-dependent aspartate aminotransferase-like (Major domain)"/>
    <property type="match status" value="1"/>
</dbReference>
<feature type="domain" description="Aromatic amino acid beta-eliminating lyase/threonine aldolase" evidence="4">
    <location>
        <begin position="30"/>
        <end position="293"/>
    </location>
</feature>
<evidence type="ECO:0000256" key="1">
    <source>
        <dbReference type="ARBA" id="ARBA00001933"/>
    </source>
</evidence>
<dbReference type="Gene3D" id="3.90.1150.10">
    <property type="entry name" value="Aspartate Aminotransferase, domain 1"/>
    <property type="match status" value="1"/>
</dbReference>
<evidence type="ECO:0000259" key="4">
    <source>
        <dbReference type="Pfam" id="PF01212"/>
    </source>
</evidence>
<proteinExistence type="inferred from homology"/>
<organism evidence="5 6">
    <name type="scientific">Campylobacter californiensis</name>
    <dbReference type="NCBI Taxonomy" id="1032243"/>
    <lineage>
        <taxon>Bacteria</taxon>
        <taxon>Pseudomonadati</taxon>
        <taxon>Campylobacterota</taxon>
        <taxon>Epsilonproteobacteria</taxon>
        <taxon>Campylobacterales</taxon>
        <taxon>Campylobacteraceae</taxon>
        <taxon>Campylobacter</taxon>
    </lineage>
</organism>
<evidence type="ECO:0000256" key="3">
    <source>
        <dbReference type="ARBA" id="ARBA00022898"/>
    </source>
</evidence>
<keyword evidence="6" id="KW-1185">Reference proteome</keyword>
<evidence type="ECO:0000313" key="5">
    <source>
        <dbReference type="EMBL" id="MBE3607419.1"/>
    </source>
</evidence>
<reference evidence="5 6" key="1">
    <citation type="submission" date="2015-08" db="EMBL/GenBank/DDBJ databases">
        <title>Comparative genomics of the Campylobacter concisus group.</title>
        <authorList>
            <person name="Yee E."/>
            <person name="Chapman M.H."/>
            <person name="Huynh S."/>
            <person name="Bono J.L."/>
            <person name="On S.L."/>
            <person name="St Leger J."/>
            <person name="Foster G."/>
            <person name="Parker C.T."/>
            <person name="Miller W.G."/>
        </authorList>
    </citation>
    <scope>NUCLEOTIDE SEQUENCE [LARGE SCALE GENOMIC DNA]</scope>
    <source>
        <strain evidence="5 6">RM9337</strain>
    </source>
</reference>
<dbReference type="Pfam" id="PF01212">
    <property type="entry name" value="Beta_elim_lyase"/>
    <property type="match status" value="1"/>
</dbReference>
<sequence>MTYFQCDYASGAHPKVVESLIVTNEDQTLGYGDDKYCQSAAQKIKEACAQPNAQVHFLIGGTQTNSTVITSILRPHQGVISAHSGHIAVHETGAIEAGGHKVLTLDAIDGKITAEQVKECYMQHKIDPSRGHTVQPGMVYISFPTESGTLYTKEELTRLYEVCKELNLPLFIDGARLGYGLMSQYCDVSLKDIANLCDVFYIGGTKCGSLFGEAVVIVNDALKRDFRYIMKQRGALLAKGRMLGVQFDALFTDELYFKICKDAVKYALMIRKAFEEKGVEVMANSTTNQQFFAISDEWLEILSKKYVFAFFYKLPDGRNFIRICTSWASKEEEVLSLIEDIRSL</sequence>
<gene>
    <name evidence="5" type="ORF">CCAL9337_01570</name>
</gene>